<accession>A0A0H2SSG3</accession>
<protein>
    <recommendedName>
        <fullName evidence="3">Acyl-protein thioesterase 1</fullName>
        <ecNumber evidence="2">3.1.2.22</ecNumber>
    </recommendedName>
    <alternativeName>
        <fullName evidence="8">Palmitoyl-protein hydrolase</fullName>
    </alternativeName>
</protein>
<dbReference type="GO" id="GO:0005737">
    <property type="term" value="C:cytoplasm"/>
    <property type="evidence" value="ECO:0007669"/>
    <property type="project" value="TreeGrafter"/>
</dbReference>
<comment type="catalytic activity">
    <reaction evidence="9">
        <text>S-hexadecanoyl-L-cysteinyl-[protein] + H2O = L-cysteinyl-[protein] + hexadecanoate + H(+)</text>
        <dbReference type="Rhea" id="RHEA:19233"/>
        <dbReference type="Rhea" id="RHEA-COMP:10131"/>
        <dbReference type="Rhea" id="RHEA-COMP:11032"/>
        <dbReference type="ChEBI" id="CHEBI:7896"/>
        <dbReference type="ChEBI" id="CHEBI:15377"/>
        <dbReference type="ChEBI" id="CHEBI:15378"/>
        <dbReference type="ChEBI" id="CHEBI:29950"/>
        <dbReference type="ChEBI" id="CHEBI:74151"/>
        <dbReference type="EC" id="3.1.2.22"/>
    </reaction>
</comment>
<dbReference type="Pfam" id="PF02230">
    <property type="entry name" value="Abhydrolase_2"/>
    <property type="match status" value="1"/>
</dbReference>
<evidence type="ECO:0000256" key="7">
    <source>
        <dbReference type="ARBA" id="ARBA00029392"/>
    </source>
</evidence>
<dbReference type="PANTHER" id="PTHR10655">
    <property type="entry name" value="LYSOPHOSPHOLIPASE-RELATED"/>
    <property type="match status" value="1"/>
</dbReference>
<dbReference type="PANTHER" id="PTHR10655:SF17">
    <property type="entry name" value="LYSOPHOSPHOLIPASE-LIKE PROTEIN 1"/>
    <property type="match status" value="1"/>
</dbReference>
<dbReference type="InterPro" id="IPR029058">
    <property type="entry name" value="AB_hydrolase_fold"/>
</dbReference>
<name>A0A0H2SSG3_9AGAM</name>
<dbReference type="Gene3D" id="3.40.50.1820">
    <property type="entry name" value="alpha/beta hydrolase"/>
    <property type="match status" value="1"/>
</dbReference>
<evidence type="ECO:0000256" key="3">
    <source>
        <dbReference type="ARBA" id="ARBA00014923"/>
    </source>
</evidence>
<dbReference type="OrthoDB" id="2418081at2759"/>
<dbReference type="STRING" id="27342.A0A0H2SSG3"/>
<keyword evidence="4" id="KW-0719">Serine esterase</keyword>
<dbReference type="GO" id="GO:0052689">
    <property type="term" value="F:carboxylic ester hydrolase activity"/>
    <property type="evidence" value="ECO:0007669"/>
    <property type="project" value="UniProtKB-KW"/>
</dbReference>
<comment type="similarity">
    <text evidence="1">Belongs to the AB hydrolase superfamily. AB hydrolase 2 family.</text>
</comment>
<evidence type="ECO:0000313" key="11">
    <source>
        <dbReference type="EMBL" id="KLO20046.1"/>
    </source>
</evidence>
<dbReference type="AlphaFoldDB" id="A0A0H2SSG3"/>
<dbReference type="SUPFAM" id="SSF53474">
    <property type="entry name" value="alpha/beta-Hydrolases"/>
    <property type="match status" value="1"/>
</dbReference>
<keyword evidence="12" id="KW-1185">Reference proteome</keyword>
<dbReference type="Proteomes" id="UP000053477">
    <property type="component" value="Unassembled WGS sequence"/>
</dbReference>
<dbReference type="InParanoid" id="A0A0H2SSG3"/>
<sequence length="205" mass="23022">MWALEMEFLAQRLPMVKWILPQAHFRRVTLSQGQVRPAWFDIASLPPHPNDFDGAGIAGSIHAAEQIILEEVQRGVHPRKIFLVGFSQGAALSLMTGLTTLHDLGGIGSLSGWIPHRIRDHILENSSNLPIFWGLGYSDTEIPFRYALNSVEFLEEQVRIPHSSMTIKEYRDLGHETSDEELIDLADWLEDAMKIAYDSTDSGSS</sequence>
<feature type="domain" description="Phospholipase/carboxylesterase/thioesterase" evidence="10">
    <location>
        <begin position="11"/>
        <end position="190"/>
    </location>
</feature>
<dbReference type="EMBL" id="KQ085883">
    <property type="protein sequence ID" value="KLO20046.1"/>
    <property type="molecule type" value="Genomic_DNA"/>
</dbReference>
<evidence type="ECO:0000313" key="12">
    <source>
        <dbReference type="Proteomes" id="UP000053477"/>
    </source>
</evidence>
<dbReference type="GO" id="GO:0006631">
    <property type="term" value="P:fatty acid metabolic process"/>
    <property type="evidence" value="ECO:0007669"/>
    <property type="project" value="UniProtKB-KW"/>
</dbReference>
<dbReference type="InterPro" id="IPR050565">
    <property type="entry name" value="LYPA1-2/EST-like"/>
</dbReference>
<gene>
    <name evidence="11" type="ORF">SCHPADRAFT_817014</name>
</gene>
<evidence type="ECO:0000256" key="1">
    <source>
        <dbReference type="ARBA" id="ARBA00006499"/>
    </source>
</evidence>
<evidence type="ECO:0000259" key="10">
    <source>
        <dbReference type="Pfam" id="PF02230"/>
    </source>
</evidence>
<dbReference type="GO" id="GO:0008474">
    <property type="term" value="F:palmitoyl-(protein) hydrolase activity"/>
    <property type="evidence" value="ECO:0007669"/>
    <property type="project" value="UniProtKB-EC"/>
</dbReference>
<evidence type="ECO:0000256" key="5">
    <source>
        <dbReference type="ARBA" id="ARBA00022801"/>
    </source>
</evidence>
<comment type="function">
    <text evidence="7">Hydrolyzes fatty acids from S-acylated cysteine residues in proteins with a strong preference for palmitoylated G-alpha proteins over other acyl substrates. Mediates the deacylation of G-alpha proteins such as GPA1 in vivo, but has weak or no activity toward palmitoylated Ras proteins. Has weak lysophospholipase activity in vitro; however such activity may not exist in vivo.</text>
</comment>
<evidence type="ECO:0000256" key="2">
    <source>
        <dbReference type="ARBA" id="ARBA00012423"/>
    </source>
</evidence>
<organism evidence="11 12">
    <name type="scientific">Schizopora paradoxa</name>
    <dbReference type="NCBI Taxonomy" id="27342"/>
    <lineage>
        <taxon>Eukaryota</taxon>
        <taxon>Fungi</taxon>
        <taxon>Dikarya</taxon>
        <taxon>Basidiomycota</taxon>
        <taxon>Agaricomycotina</taxon>
        <taxon>Agaricomycetes</taxon>
        <taxon>Hymenochaetales</taxon>
        <taxon>Schizoporaceae</taxon>
        <taxon>Schizopora</taxon>
    </lineage>
</organism>
<keyword evidence="6" id="KW-0443">Lipid metabolism</keyword>
<evidence type="ECO:0000256" key="9">
    <source>
        <dbReference type="ARBA" id="ARBA00047337"/>
    </source>
</evidence>
<dbReference type="EC" id="3.1.2.22" evidence="2"/>
<reference evidence="11 12" key="1">
    <citation type="submission" date="2015-04" db="EMBL/GenBank/DDBJ databases">
        <title>Complete genome sequence of Schizopora paradoxa KUC8140, a cosmopolitan wood degrader in East Asia.</title>
        <authorList>
            <consortium name="DOE Joint Genome Institute"/>
            <person name="Min B."/>
            <person name="Park H."/>
            <person name="Jang Y."/>
            <person name="Kim J.-J."/>
            <person name="Kim K.H."/>
            <person name="Pangilinan J."/>
            <person name="Lipzen A."/>
            <person name="Riley R."/>
            <person name="Grigoriev I.V."/>
            <person name="Spatafora J.W."/>
            <person name="Choi I.-G."/>
        </authorList>
    </citation>
    <scope>NUCLEOTIDE SEQUENCE [LARGE SCALE GENOMIC DNA]</scope>
    <source>
        <strain evidence="11 12">KUC8140</strain>
    </source>
</reference>
<evidence type="ECO:0000256" key="6">
    <source>
        <dbReference type="ARBA" id="ARBA00022832"/>
    </source>
</evidence>
<keyword evidence="5 11" id="KW-0378">Hydrolase</keyword>
<evidence type="ECO:0000256" key="4">
    <source>
        <dbReference type="ARBA" id="ARBA00022487"/>
    </source>
</evidence>
<proteinExistence type="inferred from homology"/>
<evidence type="ECO:0000256" key="8">
    <source>
        <dbReference type="ARBA" id="ARBA00031195"/>
    </source>
</evidence>
<keyword evidence="6" id="KW-0276">Fatty acid metabolism</keyword>
<dbReference type="InterPro" id="IPR003140">
    <property type="entry name" value="PLipase/COase/thioEstase"/>
</dbReference>